<accession>A0A2J5HF24</accession>
<dbReference type="InterPro" id="IPR009078">
    <property type="entry name" value="Ferritin-like_SF"/>
</dbReference>
<dbReference type="SUPFAM" id="SSF47240">
    <property type="entry name" value="Ferritin-like"/>
    <property type="match status" value="1"/>
</dbReference>
<proteinExistence type="predicted"/>
<feature type="region of interest" description="Disordered" evidence="1">
    <location>
        <begin position="299"/>
        <end position="334"/>
    </location>
</feature>
<reference evidence="3" key="1">
    <citation type="submission" date="2017-12" db="EMBL/GenBank/DDBJ databases">
        <authorList>
            <consortium name="DOE Joint Genome Institute"/>
            <person name="Mondo S.J."/>
            <person name="Kjaerbolling I."/>
            <person name="Vesth T.C."/>
            <person name="Frisvad J.C."/>
            <person name="Nybo J.L."/>
            <person name="Theobald S."/>
            <person name="Kuo A."/>
            <person name="Bowyer P."/>
            <person name="Matsuda Y."/>
            <person name="Lyhne E.K."/>
            <person name="Kogle M.E."/>
            <person name="Clum A."/>
            <person name="Lipzen A."/>
            <person name="Salamov A."/>
            <person name="Ngan C.Y."/>
            <person name="Daum C."/>
            <person name="Chiniquy J."/>
            <person name="Barry K."/>
            <person name="LaButti K."/>
            <person name="Haridas S."/>
            <person name="Simmons B.A."/>
            <person name="Magnuson J.K."/>
            <person name="Mortensen U.H."/>
            <person name="Larsen T.O."/>
            <person name="Grigoriev I.V."/>
            <person name="Baker S.E."/>
            <person name="Andersen M.R."/>
            <person name="Nordberg H.P."/>
            <person name="Cantor M.N."/>
            <person name="Hua S.X."/>
        </authorList>
    </citation>
    <scope>NUCLEOTIDE SEQUENCE [LARGE SCALE GENOMIC DNA]</scope>
    <source>
        <strain evidence="3">IBT 19404</strain>
    </source>
</reference>
<dbReference type="InterPro" id="IPR012347">
    <property type="entry name" value="Ferritin-like"/>
</dbReference>
<protein>
    <submittedName>
        <fullName evidence="2">Ferritin-like domain-domain-containing protein</fullName>
    </submittedName>
</protein>
<keyword evidence="3" id="KW-1185">Reference proteome</keyword>
<dbReference type="AlphaFoldDB" id="A0A2J5HF24"/>
<dbReference type="PANTHER" id="PTHR38705">
    <property type="entry name" value="PROTEIN RDS1"/>
    <property type="match status" value="1"/>
</dbReference>
<feature type="compositionally biased region" description="Low complexity" evidence="1">
    <location>
        <begin position="304"/>
        <end position="327"/>
    </location>
</feature>
<dbReference type="Pfam" id="PF13668">
    <property type="entry name" value="Ferritin_2"/>
    <property type="match status" value="1"/>
</dbReference>
<sequence length="362" mass="36830">MKLSSYAAVAGVASITHANPVTKRAVTDAEVINYALTLEHLEATFYAQGLQNYSQAEFTSAGFADPFYANLLKLASDEKAHVQFLTSALEAAGAPATAACTYSFPATDVNSFLALANVLEGVGVSAYLGAAASIASKQYLTAAGSILTTEARHSSYLRAVLDEVPFAQPFDNPLDFDEIFTVASPFIVSCPSSNPALSVKAFPSLTVSGNDTIVTGSEVSLVFGKNFAASGTVSLLTGPVWATVTPSKGGFSVTVPKGVEGQSFLVLTSSNDKVSDDNIIAGPAIVEFGAKNGRLSVDCTGGNSPTPTSAMASSAPSSSKMAGAGSSNHREPSALFTGAAGSNAGSPIHILGAAAAAAYFLV</sequence>
<dbReference type="EMBL" id="KZ559652">
    <property type="protein sequence ID" value="PLN75365.1"/>
    <property type="molecule type" value="Genomic_DNA"/>
</dbReference>
<dbReference type="OrthoDB" id="1001765at2759"/>
<evidence type="ECO:0000313" key="3">
    <source>
        <dbReference type="Proteomes" id="UP000235023"/>
    </source>
</evidence>
<name>A0A2J5HF24_9EURO</name>
<dbReference type="PANTHER" id="PTHR38705:SF1">
    <property type="entry name" value="PROTEIN RDS1"/>
    <property type="match status" value="1"/>
</dbReference>
<evidence type="ECO:0000313" key="2">
    <source>
        <dbReference type="EMBL" id="PLN75365.1"/>
    </source>
</evidence>
<evidence type="ECO:0000256" key="1">
    <source>
        <dbReference type="SAM" id="MobiDB-lite"/>
    </source>
</evidence>
<dbReference type="InterPro" id="IPR039254">
    <property type="entry name" value="Rds1"/>
</dbReference>
<dbReference type="CDD" id="cd00657">
    <property type="entry name" value="Ferritin_like"/>
    <property type="match status" value="1"/>
</dbReference>
<dbReference type="Gene3D" id="1.20.1260.10">
    <property type="match status" value="1"/>
</dbReference>
<dbReference type="Proteomes" id="UP000235023">
    <property type="component" value="Unassembled WGS sequence"/>
</dbReference>
<gene>
    <name evidence="2" type="ORF">BDW42DRAFT_199514</name>
</gene>
<organism evidence="2 3">
    <name type="scientific">Aspergillus taichungensis</name>
    <dbReference type="NCBI Taxonomy" id="482145"/>
    <lineage>
        <taxon>Eukaryota</taxon>
        <taxon>Fungi</taxon>
        <taxon>Dikarya</taxon>
        <taxon>Ascomycota</taxon>
        <taxon>Pezizomycotina</taxon>
        <taxon>Eurotiomycetes</taxon>
        <taxon>Eurotiomycetidae</taxon>
        <taxon>Eurotiales</taxon>
        <taxon>Aspergillaceae</taxon>
        <taxon>Aspergillus</taxon>
        <taxon>Aspergillus subgen. Circumdati</taxon>
    </lineage>
</organism>